<comment type="similarity">
    <text evidence="4 5">Belongs to the small heat shock protein (HSP20) family.</text>
</comment>
<organism evidence="7 8">
    <name type="scientific">Hermanssonia centrifuga</name>
    <dbReference type="NCBI Taxonomy" id="98765"/>
    <lineage>
        <taxon>Eukaryota</taxon>
        <taxon>Fungi</taxon>
        <taxon>Dikarya</taxon>
        <taxon>Basidiomycota</taxon>
        <taxon>Agaricomycotina</taxon>
        <taxon>Agaricomycetes</taxon>
        <taxon>Polyporales</taxon>
        <taxon>Meruliaceae</taxon>
        <taxon>Hermanssonia</taxon>
    </lineage>
</organism>
<dbReference type="CDD" id="cd06464">
    <property type="entry name" value="ACD_sHsps-like"/>
    <property type="match status" value="1"/>
</dbReference>
<keyword evidence="2" id="KW-0489">Methyltransferase</keyword>
<sequence>MIDTPSRFPPQYKLKATYTQLRIDRTRFIFYLPFYALSDFQRLFDEAFSARTKDRISQLQHVDGGSRVLRPKMDLYEDEKSNTVSVTFELPGLKKEDVNVDIRNNALTVSGESKLSSDRDENGYAIRERRYGKFLKSIPLPQGVKTEEDEIIAAALAKQHIAPVPEDDRAKYFEKPAKHWDNFYKMNANNFFRNRNWLHLEFPELPKAAEPEAGKLSIAEIGCGAGNAIFPLLGANKNPDLSLYAFDYSSHAVKLVQANPLYQSPPIGTIQAAVWDLSSASLPQNISEGSIDIIVLIFVFSALHPHEWQQAISNIHKLLKPGGLVLFRDYGRYDLTQLRFKAGRLLEDNFYIRGDKTRVYFFELGGPI</sequence>
<evidence type="ECO:0000256" key="3">
    <source>
        <dbReference type="ARBA" id="ARBA00022679"/>
    </source>
</evidence>
<evidence type="ECO:0000313" key="8">
    <source>
        <dbReference type="Proteomes" id="UP000309038"/>
    </source>
</evidence>
<keyword evidence="3" id="KW-0808">Transferase</keyword>
<evidence type="ECO:0000259" key="6">
    <source>
        <dbReference type="PROSITE" id="PS01031"/>
    </source>
</evidence>
<dbReference type="InterPro" id="IPR026113">
    <property type="entry name" value="METTL2/6/8-like"/>
</dbReference>
<dbReference type="AlphaFoldDB" id="A0A4V3XAX7"/>
<feature type="domain" description="SHSP" evidence="6">
    <location>
        <begin position="64"/>
        <end position="181"/>
    </location>
</feature>
<accession>A0A4V3XAX7</accession>
<evidence type="ECO:0000256" key="4">
    <source>
        <dbReference type="PROSITE-ProRule" id="PRU00285"/>
    </source>
</evidence>
<dbReference type="PANTHER" id="PTHR22809:SF11">
    <property type="entry name" value="TRNA N(3)-METHYLCYTIDINE METHYLTRANSFERASE METTL2"/>
    <property type="match status" value="1"/>
</dbReference>
<dbReference type="Pfam" id="PF00011">
    <property type="entry name" value="HSP20"/>
    <property type="match status" value="1"/>
</dbReference>
<dbReference type="Gene3D" id="2.60.40.790">
    <property type="match status" value="1"/>
</dbReference>
<dbReference type="Proteomes" id="UP000309038">
    <property type="component" value="Unassembled WGS sequence"/>
</dbReference>
<dbReference type="InterPro" id="IPR008978">
    <property type="entry name" value="HSP20-like_chaperone"/>
</dbReference>
<keyword evidence="8" id="KW-1185">Reference proteome</keyword>
<comment type="similarity">
    <text evidence="1">Belongs to the methyltransferase superfamily. METL family.</text>
</comment>
<dbReference type="Gene3D" id="3.40.50.150">
    <property type="entry name" value="Vaccinia Virus protein VP39"/>
    <property type="match status" value="1"/>
</dbReference>
<evidence type="ECO:0000256" key="2">
    <source>
        <dbReference type="ARBA" id="ARBA00022603"/>
    </source>
</evidence>
<evidence type="ECO:0000256" key="1">
    <source>
        <dbReference type="ARBA" id="ARBA00009725"/>
    </source>
</evidence>
<dbReference type="EMBL" id="SGPJ01000068">
    <property type="protein sequence ID" value="THG99812.1"/>
    <property type="molecule type" value="Genomic_DNA"/>
</dbReference>
<protein>
    <recommendedName>
        <fullName evidence="6">SHSP domain-containing protein</fullName>
    </recommendedName>
</protein>
<dbReference type="InterPro" id="IPR029063">
    <property type="entry name" value="SAM-dependent_MTases_sf"/>
</dbReference>
<proteinExistence type="inferred from homology"/>
<dbReference type="PANTHER" id="PTHR22809">
    <property type="entry name" value="METHYLTRANSFERASE-RELATED"/>
    <property type="match status" value="1"/>
</dbReference>
<dbReference type="GO" id="GO:0032259">
    <property type="term" value="P:methylation"/>
    <property type="evidence" value="ECO:0007669"/>
    <property type="project" value="UniProtKB-KW"/>
</dbReference>
<gene>
    <name evidence="7" type="ORF">EW026_g2623</name>
</gene>
<evidence type="ECO:0000313" key="7">
    <source>
        <dbReference type="EMBL" id="THG99812.1"/>
    </source>
</evidence>
<dbReference type="PROSITE" id="PS01031">
    <property type="entry name" value="SHSP"/>
    <property type="match status" value="1"/>
</dbReference>
<reference evidence="7 8" key="1">
    <citation type="submission" date="2019-02" db="EMBL/GenBank/DDBJ databases">
        <title>Genome sequencing of the rare red list fungi Phlebia centrifuga.</title>
        <authorList>
            <person name="Buettner E."/>
            <person name="Kellner H."/>
        </authorList>
    </citation>
    <scope>NUCLEOTIDE SEQUENCE [LARGE SCALE GENOMIC DNA]</scope>
    <source>
        <strain evidence="7 8">DSM 108282</strain>
    </source>
</reference>
<comment type="caution">
    <text evidence="7">The sequence shown here is derived from an EMBL/GenBank/DDBJ whole genome shotgun (WGS) entry which is preliminary data.</text>
</comment>
<dbReference type="SUPFAM" id="SSF53335">
    <property type="entry name" value="S-adenosyl-L-methionine-dependent methyltransferases"/>
    <property type="match status" value="1"/>
</dbReference>
<dbReference type="InterPro" id="IPR002068">
    <property type="entry name" value="A-crystallin/Hsp20_dom"/>
</dbReference>
<dbReference type="GO" id="GO:0052735">
    <property type="term" value="F:tRNA (cytidine-3-)-methyltransferase activity"/>
    <property type="evidence" value="ECO:0007669"/>
    <property type="project" value="TreeGrafter"/>
</dbReference>
<dbReference type="Pfam" id="PF08242">
    <property type="entry name" value="Methyltransf_12"/>
    <property type="match status" value="1"/>
</dbReference>
<evidence type="ECO:0000256" key="5">
    <source>
        <dbReference type="RuleBase" id="RU003616"/>
    </source>
</evidence>
<dbReference type="CDD" id="cd02440">
    <property type="entry name" value="AdoMet_MTases"/>
    <property type="match status" value="1"/>
</dbReference>
<dbReference type="InterPro" id="IPR013217">
    <property type="entry name" value="Methyltransf_12"/>
</dbReference>
<name>A0A4V3XAX7_9APHY</name>
<dbReference type="SUPFAM" id="SSF49764">
    <property type="entry name" value="HSP20-like chaperones"/>
    <property type="match status" value="1"/>
</dbReference>